<evidence type="ECO:0000313" key="1">
    <source>
        <dbReference type="EMBL" id="SFZ97102.1"/>
    </source>
</evidence>
<dbReference type="STRING" id="1612149.SAMN05216324_1404"/>
<dbReference type="EMBL" id="FPKW01000040">
    <property type="protein sequence ID" value="SFZ97102.1"/>
    <property type="molecule type" value="Genomic_DNA"/>
</dbReference>
<dbReference type="AlphaFoldDB" id="A0A1K2IXV1"/>
<proteinExistence type="predicted"/>
<keyword evidence="2" id="KW-1185">Reference proteome</keyword>
<gene>
    <name evidence="1" type="ORF">SAMN05216324_1404</name>
</gene>
<protein>
    <submittedName>
        <fullName evidence="1">Uncharacterized protein</fullName>
    </submittedName>
</protein>
<sequence>MSLDSPMKKLDPNLYDFKINNMKKLTQKLIFTIVLSFSIIYLKSQIKENIMTNDWIVFTKDFDFSESFKSELSKQLEEKLYKLNNLENNLKNPIKLVIGMEDLNQSISDGYIFMPANVYINETDEMFPMTICWNSTDFIDLKEIQKSNLDGKKVDFEWCKDFPFEELKDILTQEKKYEQINNLNYIIKPKYYPDLIINFNIKNPLTQSEIEIIEDLFKKNKNVYVANFIDNYIMLDFQIDSMNFKEEDFYRDIEYLKSSIKEISELELSKKIQNIEIK</sequence>
<dbReference type="Proteomes" id="UP000182034">
    <property type="component" value="Unassembled WGS sequence"/>
</dbReference>
<reference evidence="2" key="1">
    <citation type="submission" date="2016-10" db="EMBL/GenBank/DDBJ databases">
        <authorList>
            <person name="Varghese N."/>
            <person name="Submissions S."/>
        </authorList>
    </citation>
    <scope>NUCLEOTIDE SEQUENCE [LARGE SCALE GENOMIC DNA]</scope>
    <source>
        <strain evidence="2">SUR2</strain>
    </source>
</reference>
<accession>A0A1K2IXV1</accession>
<organism evidence="1 2">
    <name type="scientific">Chryseobacterium limigenitum</name>
    <dbReference type="NCBI Taxonomy" id="1612149"/>
    <lineage>
        <taxon>Bacteria</taxon>
        <taxon>Pseudomonadati</taxon>
        <taxon>Bacteroidota</taxon>
        <taxon>Flavobacteriia</taxon>
        <taxon>Flavobacteriales</taxon>
        <taxon>Weeksellaceae</taxon>
        <taxon>Chryseobacterium group</taxon>
        <taxon>Chryseobacterium</taxon>
    </lineage>
</organism>
<evidence type="ECO:0000313" key="2">
    <source>
        <dbReference type="Proteomes" id="UP000182034"/>
    </source>
</evidence>
<name>A0A1K2IXV1_9FLAO</name>